<evidence type="ECO:0000256" key="1">
    <source>
        <dbReference type="ARBA" id="ARBA00023015"/>
    </source>
</evidence>
<evidence type="ECO:0000256" key="3">
    <source>
        <dbReference type="ARBA" id="ARBA00023163"/>
    </source>
</evidence>
<reference evidence="6 7" key="1">
    <citation type="submission" date="2020-08" db="EMBL/GenBank/DDBJ databases">
        <title>A Genomic Blueprint of the Chicken Gut Microbiome.</title>
        <authorList>
            <person name="Gilroy R."/>
            <person name="Ravi A."/>
            <person name="Getino M."/>
            <person name="Pursley I."/>
            <person name="Horton D.L."/>
            <person name="Alikhan N.-F."/>
            <person name="Baker D."/>
            <person name="Gharbi K."/>
            <person name="Hall N."/>
            <person name="Watson M."/>
            <person name="Adriaenssens E.M."/>
            <person name="Foster-Nyarko E."/>
            <person name="Jarju S."/>
            <person name="Secka A."/>
            <person name="Antonio M."/>
            <person name="Oren A."/>
            <person name="Chaudhuri R."/>
            <person name="La Ragione R.M."/>
            <person name="Hildebrand F."/>
            <person name="Pallen M.J."/>
        </authorList>
    </citation>
    <scope>NUCLEOTIDE SEQUENCE [LARGE SCALE GENOMIC DNA]</scope>
    <source>
        <strain evidence="6 7">Re57</strain>
    </source>
</reference>
<keyword evidence="3" id="KW-0804">Transcription</keyword>
<dbReference type="PRINTS" id="PR00032">
    <property type="entry name" value="HTHARAC"/>
</dbReference>
<organism evidence="6 7">
    <name type="scientific">Brevibacterium gallinarum</name>
    <dbReference type="NCBI Taxonomy" id="2762220"/>
    <lineage>
        <taxon>Bacteria</taxon>
        <taxon>Bacillati</taxon>
        <taxon>Actinomycetota</taxon>
        <taxon>Actinomycetes</taxon>
        <taxon>Micrococcales</taxon>
        <taxon>Brevibacteriaceae</taxon>
        <taxon>Brevibacterium</taxon>
    </lineage>
</organism>
<dbReference type="SMART" id="SM00342">
    <property type="entry name" value="HTH_ARAC"/>
    <property type="match status" value="1"/>
</dbReference>
<evidence type="ECO:0000313" key="7">
    <source>
        <dbReference type="Proteomes" id="UP000651517"/>
    </source>
</evidence>
<dbReference type="InterPro" id="IPR009057">
    <property type="entry name" value="Homeodomain-like_sf"/>
</dbReference>
<accession>A0ABR8WTT4</accession>
<dbReference type="InterPro" id="IPR050204">
    <property type="entry name" value="AraC_XylS_family_regulators"/>
</dbReference>
<dbReference type="PANTHER" id="PTHR46796">
    <property type="entry name" value="HTH-TYPE TRANSCRIPTIONAL ACTIVATOR RHAS-RELATED"/>
    <property type="match status" value="1"/>
</dbReference>
<keyword evidence="2" id="KW-0238">DNA-binding</keyword>
<dbReference type="PROSITE" id="PS00041">
    <property type="entry name" value="HTH_ARAC_FAMILY_1"/>
    <property type="match status" value="1"/>
</dbReference>
<dbReference type="SUPFAM" id="SSF46689">
    <property type="entry name" value="Homeodomain-like"/>
    <property type="match status" value="1"/>
</dbReference>
<feature type="compositionally biased region" description="Low complexity" evidence="4">
    <location>
        <begin position="19"/>
        <end position="28"/>
    </location>
</feature>
<dbReference type="InterPro" id="IPR011051">
    <property type="entry name" value="RmlC_Cupin_sf"/>
</dbReference>
<name>A0ABR8WTT4_9MICO</name>
<sequence>MAAAPTPRPQADSTAAASPAHGQAWGGQPAPPPADLGTWTESISQAVVPLDIEATGGVEFSGQLLQATVEDVALFELATTPHIVHRTAAHISDEDARFYKISLQLSGQAILEQDGRTATLRPGDLAIYDTHRPYRLHFPEPNRALVVLFPHELSDLPPDEVAKVTATAFAHDEGLGRIINPFFRELARNMDQLAGTHAARLVHSGLDLLMTMLSQELHRQHGTVGDPARSLAQEVREYIIARLGDEDLTPAAIAKAHYISLRHLYTIFSNQETTVSAWIRSRRLEHIRRDLTDPLLADQTVLAIASRWGLRDASHFSRVFKAEFGTSPTAYRRAHLPPLNEAG</sequence>
<dbReference type="SUPFAM" id="SSF51182">
    <property type="entry name" value="RmlC-like cupins"/>
    <property type="match status" value="1"/>
</dbReference>
<comment type="caution">
    <text evidence="6">The sequence shown here is derived from an EMBL/GenBank/DDBJ whole genome shotgun (WGS) entry which is preliminary data.</text>
</comment>
<dbReference type="InterPro" id="IPR018060">
    <property type="entry name" value="HTH_AraC"/>
</dbReference>
<dbReference type="Pfam" id="PF14525">
    <property type="entry name" value="AraC_binding_2"/>
    <property type="match status" value="1"/>
</dbReference>
<dbReference type="RefSeq" id="WP_191725946.1">
    <property type="nucleotide sequence ID" value="NZ_JACSPY010000005.1"/>
</dbReference>
<proteinExistence type="predicted"/>
<dbReference type="Pfam" id="PF12833">
    <property type="entry name" value="HTH_18"/>
    <property type="match status" value="1"/>
</dbReference>
<dbReference type="InterPro" id="IPR018062">
    <property type="entry name" value="HTH_AraC-typ_CS"/>
</dbReference>
<feature type="region of interest" description="Disordered" evidence="4">
    <location>
        <begin position="1"/>
        <end position="38"/>
    </location>
</feature>
<evidence type="ECO:0000256" key="4">
    <source>
        <dbReference type="SAM" id="MobiDB-lite"/>
    </source>
</evidence>
<evidence type="ECO:0000313" key="6">
    <source>
        <dbReference type="EMBL" id="MBD8020479.1"/>
    </source>
</evidence>
<dbReference type="PROSITE" id="PS01124">
    <property type="entry name" value="HTH_ARAC_FAMILY_2"/>
    <property type="match status" value="1"/>
</dbReference>
<dbReference type="InterPro" id="IPR020449">
    <property type="entry name" value="Tscrpt_reg_AraC-type_HTH"/>
</dbReference>
<evidence type="ECO:0000256" key="2">
    <source>
        <dbReference type="ARBA" id="ARBA00023125"/>
    </source>
</evidence>
<protein>
    <submittedName>
        <fullName evidence="6">Helix-turn-helix domain-containing protein</fullName>
    </submittedName>
</protein>
<gene>
    <name evidence="6" type="ORF">H9634_06780</name>
</gene>
<dbReference type="Gene3D" id="1.10.10.60">
    <property type="entry name" value="Homeodomain-like"/>
    <property type="match status" value="1"/>
</dbReference>
<evidence type="ECO:0000259" key="5">
    <source>
        <dbReference type="PROSITE" id="PS01124"/>
    </source>
</evidence>
<keyword evidence="7" id="KW-1185">Reference proteome</keyword>
<dbReference type="Proteomes" id="UP000651517">
    <property type="component" value="Unassembled WGS sequence"/>
</dbReference>
<keyword evidence="1" id="KW-0805">Transcription regulation</keyword>
<dbReference type="EMBL" id="JACSPY010000005">
    <property type="protein sequence ID" value="MBD8020479.1"/>
    <property type="molecule type" value="Genomic_DNA"/>
</dbReference>
<dbReference type="PANTHER" id="PTHR46796:SF6">
    <property type="entry name" value="ARAC SUBFAMILY"/>
    <property type="match status" value="1"/>
</dbReference>
<feature type="domain" description="HTH araC/xylS-type" evidence="5">
    <location>
        <begin position="233"/>
        <end position="334"/>
    </location>
</feature>
<dbReference type="InterPro" id="IPR035418">
    <property type="entry name" value="AraC-bd_2"/>
</dbReference>